<evidence type="ECO:0000256" key="2">
    <source>
        <dbReference type="ARBA" id="ARBA00022490"/>
    </source>
</evidence>
<comment type="similarity">
    <text evidence="8">Belongs to the thioester dehydratase family. FabZ subfamily.</text>
</comment>
<gene>
    <name evidence="8 9" type="primary">fabZ</name>
    <name evidence="9" type="ORF">BWY41_00870</name>
</gene>
<dbReference type="EMBL" id="MWBQ01000053">
    <property type="protein sequence ID" value="OQA59329.1"/>
    <property type="molecule type" value="Genomic_DNA"/>
</dbReference>
<evidence type="ECO:0000256" key="4">
    <source>
        <dbReference type="ARBA" id="ARBA00022556"/>
    </source>
</evidence>
<evidence type="ECO:0000256" key="6">
    <source>
        <dbReference type="ARBA" id="ARBA00023239"/>
    </source>
</evidence>
<dbReference type="PANTHER" id="PTHR30272:SF1">
    <property type="entry name" value="3-HYDROXYACYL-[ACYL-CARRIER-PROTEIN] DEHYDRATASE"/>
    <property type="match status" value="1"/>
</dbReference>
<comment type="subcellular location">
    <subcellularLocation>
        <location evidence="1 8">Cytoplasm</location>
    </subcellularLocation>
</comment>
<dbReference type="GO" id="GO:0006633">
    <property type="term" value="P:fatty acid biosynthetic process"/>
    <property type="evidence" value="ECO:0007669"/>
    <property type="project" value="UniProtKB-UniRule"/>
</dbReference>
<dbReference type="GO" id="GO:0009245">
    <property type="term" value="P:lipid A biosynthetic process"/>
    <property type="evidence" value="ECO:0007669"/>
    <property type="project" value="UniProtKB-UniRule"/>
</dbReference>
<dbReference type="GO" id="GO:0019171">
    <property type="term" value="F:(3R)-hydroxyacyl-[acyl-carrier-protein] dehydratase activity"/>
    <property type="evidence" value="ECO:0007669"/>
    <property type="project" value="UniProtKB-EC"/>
</dbReference>
<keyword evidence="4 8" id="KW-0441">Lipid A biosynthesis</keyword>
<proteinExistence type="inferred from homology"/>
<dbReference type="NCBIfam" id="TIGR01750">
    <property type="entry name" value="fabZ"/>
    <property type="match status" value="1"/>
</dbReference>
<dbReference type="SUPFAM" id="SSF54637">
    <property type="entry name" value="Thioesterase/thiol ester dehydrase-isomerase"/>
    <property type="match status" value="1"/>
</dbReference>
<dbReference type="CDD" id="cd01288">
    <property type="entry name" value="FabZ"/>
    <property type="match status" value="1"/>
</dbReference>
<evidence type="ECO:0000256" key="8">
    <source>
        <dbReference type="HAMAP-Rule" id="MF_00406"/>
    </source>
</evidence>
<evidence type="ECO:0000256" key="7">
    <source>
        <dbReference type="ARBA" id="ARBA00025049"/>
    </source>
</evidence>
<dbReference type="EC" id="4.2.1.59" evidence="8"/>
<feature type="active site" evidence="8">
    <location>
        <position position="47"/>
    </location>
</feature>
<evidence type="ECO:0000313" key="9">
    <source>
        <dbReference type="EMBL" id="OQA59329.1"/>
    </source>
</evidence>
<keyword evidence="5 8" id="KW-0443">Lipid metabolism</keyword>
<keyword evidence="2 8" id="KW-0963">Cytoplasm</keyword>
<dbReference type="GO" id="GO:0016020">
    <property type="term" value="C:membrane"/>
    <property type="evidence" value="ECO:0007669"/>
    <property type="project" value="GOC"/>
</dbReference>
<evidence type="ECO:0000256" key="1">
    <source>
        <dbReference type="ARBA" id="ARBA00004496"/>
    </source>
</evidence>
<dbReference type="AlphaFoldDB" id="A0A1V5SXT0"/>
<dbReference type="GO" id="GO:0005737">
    <property type="term" value="C:cytoplasm"/>
    <property type="evidence" value="ECO:0007669"/>
    <property type="project" value="UniProtKB-SubCell"/>
</dbReference>
<evidence type="ECO:0000256" key="5">
    <source>
        <dbReference type="ARBA" id="ARBA00023098"/>
    </source>
</evidence>
<dbReference type="Proteomes" id="UP000485569">
    <property type="component" value="Unassembled WGS sequence"/>
</dbReference>
<protein>
    <recommendedName>
        <fullName evidence="8">3-hydroxyacyl-[acyl-carrier-protein] dehydratase FabZ</fullName>
        <ecNumber evidence="8">4.2.1.59</ecNumber>
    </recommendedName>
    <alternativeName>
        <fullName evidence="8">(3R)-hydroxymyristoyl-[acyl-carrier-protein] dehydratase</fullName>
        <shortName evidence="8">(3R)-hydroxymyristoyl-ACP dehydrase</shortName>
    </alternativeName>
    <alternativeName>
        <fullName evidence="8">Beta-hydroxyacyl-ACP dehydratase</fullName>
    </alternativeName>
</protein>
<reference evidence="9" key="1">
    <citation type="submission" date="2017-02" db="EMBL/GenBank/DDBJ databases">
        <title>Delving into the versatile metabolic prowess of the omnipresent phylum Bacteroidetes.</title>
        <authorList>
            <person name="Nobu M.K."/>
            <person name="Mei R."/>
            <person name="Narihiro T."/>
            <person name="Kuroda K."/>
            <person name="Liu W.-T."/>
        </authorList>
    </citation>
    <scope>NUCLEOTIDE SEQUENCE</scope>
    <source>
        <strain evidence="9">ADurb.Bin276</strain>
    </source>
</reference>
<evidence type="ECO:0000256" key="3">
    <source>
        <dbReference type="ARBA" id="ARBA00022516"/>
    </source>
</evidence>
<comment type="catalytic activity">
    <reaction evidence="8">
        <text>a (3R)-hydroxyacyl-[ACP] = a (2E)-enoyl-[ACP] + H2O</text>
        <dbReference type="Rhea" id="RHEA:13097"/>
        <dbReference type="Rhea" id="RHEA-COMP:9925"/>
        <dbReference type="Rhea" id="RHEA-COMP:9945"/>
        <dbReference type="ChEBI" id="CHEBI:15377"/>
        <dbReference type="ChEBI" id="CHEBI:78784"/>
        <dbReference type="ChEBI" id="CHEBI:78827"/>
        <dbReference type="EC" id="4.2.1.59"/>
    </reaction>
</comment>
<dbReference type="PANTHER" id="PTHR30272">
    <property type="entry name" value="3-HYDROXYACYL-[ACYL-CARRIER-PROTEIN] DEHYDRATASE"/>
    <property type="match status" value="1"/>
</dbReference>
<dbReference type="NCBIfam" id="NF000582">
    <property type="entry name" value="PRK00006.1"/>
    <property type="match status" value="1"/>
</dbReference>
<dbReference type="InterPro" id="IPR029069">
    <property type="entry name" value="HotDog_dom_sf"/>
</dbReference>
<comment type="caution">
    <text evidence="9">The sequence shown here is derived from an EMBL/GenBank/DDBJ whole genome shotgun (WGS) entry which is preliminary data.</text>
</comment>
<dbReference type="HAMAP" id="MF_00406">
    <property type="entry name" value="FabZ"/>
    <property type="match status" value="1"/>
</dbReference>
<dbReference type="InterPro" id="IPR013114">
    <property type="entry name" value="FabA_FabZ"/>
</dbReference>
<name>A0A1V5SXT0_9BACT</name>
<dbReference type="FunFam" id="3.10.129.10:FF:000001">
    <property type="entry name" value="3-hydroxyacyl-[acyl-carrier-protein] dehydratase FabZ"/>
    <property type="match status" value="1"/>
</dbReference>
<keyword evidence="3 8" id="KW-0444">Lipid biosynthesis</keyword>
<organism evidence="9">
    <name type="scientific">Candidatus Atribacter allofermentans</name>
    <dbReference type="NCBI Taxonomy" id="1852833"/>
    <lineage>
        <taxon>Bacteria</taxon>
        <taxon>Pseudomonadati</taxon>
        <taxon>Atribacterota</taxon>
        <taxon>Atribacteria</taxon>
        <taxon>Atribacterales</taxon>
        <taxon>Atribacteraceae</taxon>
        <taxon>Atribacter</taxon>
    </lineage>
</organism>
<keyword evidence="6 8" id="KW-0456">Lyase</keyword>
<comment type="function">
    <text evidence="7 8">Involved in unsaturated fatty acids biosynthesis. Catalyzes the dehydration of short chain beta-hydroxyacyl-ACPs and long chain saturated and unsaturated beta-hydroxyacyl-ACPs.</text>
</comment>
<dbReference type="InterPro" id="IPR010084">
    <property type="entry name" value="FabZ"/>
</dbReference>
<accession>A0A1V5SXT0</accession>
<sequence length="146" mass="16711">MDLDNRMIQRILPHRFPFLLVDRVTIEEMTAVGIKNVTINEWFFQGHFPGLPTMPGVLIIEAMAQVGATMMMNLDEYHDCVPYFTTIDRVKIRKPVVPGDQLIIKVELLKIRKRMGKLNCIAKVNETIVAEGEIGFSLVEKKEEVI</sequence>
<dbReference type="Gene3D" id="3.10.129.10">
    <property type="entry name" value="Hotdog Thioesterase"/>
    <property type="match status" value="1"/>
</dbReference>
<dbReference type="Pfam" id="PF07977">
    <property type="entry name" value="FabA"/>
    <property type="match status" value="1"/>
</dbReference>